<organism evidence="2 3">
    <name type="scientific">Vitreoscilla filiformis</name>
    <dbReference type="NCBI Taxonomy" id="63"/>
    <lineage>
        <taxon>Bacteria</taxon>
        <taxon>Pseudomonadati</taxon>
        <taxon>Pseudomonadota</taxon>
        <taxon>Betaproteobacteria</taxon>
        <taxon>Neisseriales</taxon>
        <taxon>Neisseriaceae</taxon>
        <taxon>Vitreoscilla</taxon>
    </lineage>
</organism>
<evidence type="ECO:0000313" key="2">
    <source>
        <dbReference type="EMBL" id="ASM75780.1"/>
    </source>
</evidence>
<proteinExistence type="predicted"/>
<name>A0A221KAB8_VITFI</name>
<dbReference type="AlphaFoldDB" id="A0A221KAB8"/>
<protein>
    <submittedName>
        <fullName evidence="2">Uncharacterized protein</fullName>
    </submittedName>
</protein>
<dbReference type="EMBL" id="CP022423">
    <property type="protein sequence ID" value="ASM75780.1"/>
    <property type="molecule type" value="Genomic_DNA"/>
</dbReference>
<evidence type="ECO:0000256" key="1">
    <source>
        <dbReference type="SAM" id="MobiDB-lite"/>
    </source>
</evidence>
<dbReference type="Proteomes" id="UP000199729">
    <property type="component" value="Chromosome"/>
</dbReference>
<feature type="region of interest" description="Disordered" evidence="1">
    <location>
        <begin position="98"/>
        <end position="122"/>
    </location>
</feature>
<reference evidence="2 3" key="1">
    <citation type="submission" date="2017-07" db="EMBL/GenBank/DDBJ databases">
        <title>Complete Genome Sequence of the cosmetic ferment Vitreoscilla filiformis (ATCC15551).</title>
        <authorList>
            <person name="Contreras S."/>
            <person name="Sagory-Zalkind P."/>
            <person name="Blanquart H."/>
            <person name="Iltis A."/>
            <person name="Morand S.C."/>
        </authorList>
    </citation>
    <scope>NUCLEOTIDE SEQUENCE [LARGE SCALE GENOMIC DNA]</scope>
    <source>
        <strain evidence="2 3">ATCC 15551</strain>
    </source>
</reference>
<dbReference type="KEGG" id="vff:VITFI_CDS0001"/>
<sequence length="122" mass="12916">MCAKPLGEIPLGAAQLAFISLEMSNRVPRADQRLELSLSTLLCLALSHRAVEVFGKEQVHCLDVMAGITVFANRLAETALEGMATTLRLFDDGAGSGGDSFLEAMRGMQPPSAPPSTTPTLD</sequence>
<accession>A0A221KAB8</accession>
<feature type="compositionally biased region" description="Pro residues" evidence="1">
    <location>
        <begin position="111"/>
        <end position="122"/>
    </location>
</feature>
<keyword evidence="3" id="KW-1185">Reference proteome</keyword>
<gene>
    <name evidence="2" type="ORF">VITFI_CDS0001</name>
</gene>
<evidence type="ECO:0000313" key="3">
    <source>
        <dbReference type="Proteomes" id="UP000199729"/>
    </source>
</evidence>